<keyword evidence="4" id="KW-0805">Transcription regulation</keyword>
<feature type="compositionally biased region" description="Low complexity" evidence="9">
    <location>
        <begin position="1079"/>
        <end position="1089"/>
    </location>
</feature>
<accession>A0A6A0GYC7</accession>
<feature type="compositionally biased region" description="Basic residues" evidence="9">
    <location>
        <begin position="1054"/>
        <end position="1078"/>
    </location>
</feature>
<feature type="compositionally biased region" description="Polar residues" evidence="9">
    <location>
        <begin position="774"/>
        <end position="790"/>
    </location>
</feature>
<reference evidence="11" key="1">
    <citation type="submission" date="2014-08" db="EMBL/GenBank/DDBJ databases">
        <authorList>
            <person name="Murali S."/>
            <person name="Richards S."/>
            <person name="Bandaranaike D."/>
            <person name="Bellair M."/>
            <person name="Blankenburg K."/>
            <person name="Chao H."/>
            <person name="Dinh H."/>
            <person name="Doddapaneni H."/>
            <person name="Dugan-Rocha S."/>
            <person name="Elkadiri S."/>
            <person name="Gnanaolivu R."/>
            <person name="Hughes D."/>
            <person name="Lee S."/>
            <person name="Li M."/>
            <person name="Ming W."/>
            <person name="Munidasa M."/>
            <person name="Muniz J."/>
            <person name="Nguyen L."/>
            <person name="Osuji N."/>
            <person name="Pu L.-L."/>
            <person name="Puazo M."/>
            <person name="Skinner E."/>
            <person name="Qu C."/>
            <person name="Quiroz J."/>
            <person name="Raj R."/>
            <person name="Weissenberger G."/>
            <person name="Xin Y."/>
            <person name="Zou X."/>
            <person name="Han Y."/>
            <person name="Worley K."/>
            <person name="Muzny D."/>
            <person name="Gibbs R."/>
        </authorList>
    </citation>
    <scope>NUCLEOTIDE SEQUENCE</scope>
    <source>
        <strain evidence="11">HAZT.00-mixed</strain>
        <tissue evidence="11">Whole organism</tissue>
    </source>
</reference>
<reference evidence="11" key="3">
    <citation type="submission" date="2019-06" db="EMBL/GenBank/DDBJ databases">
        <authorList>
            <person name="Poynton C."/>
            <person name="Hasenbein S."/>
            <person name="Benoit J.B."/>
            <person name="Sepulveda M.S."/>
            <person name="Poelchau M.F."/>
            <person name="Murali S.C."/>
            <person name="Chen S."/>
            <person name="Glastad K.M."/>
            <person name="Werren J.H."/>
            <person name="Vineis J.H."/>
            <person name="Bowen J.L."/>
            <person name="Friedrich M."/>
            <person name="Jones J."/>
            <person name="Robertson H.M."/>
            <person name="Feyereisen R."/>
            <person name="Mechler-Hickson A."/>
            <person name="Mathers N."/>
            <person name="Lee C.E."/>
            <person name="Colbourne J.K."/>
            <person name="Biales A."/>
            <person name="Johnston J.S."/>
            <person name="Wellborn G.A."/>
            <person name="Rosendale A.J."/>
            <person name="Cridge A.G."/>
            <person name="Munoz-Torres M.C."/>
            <person name="Bain P.A."/>
            <person name="Manny A.R."/>
            <person name="Major K.M."/>
            <person name="Lambert F.N."/>
            <person name="Vulpe C.D."/>
            <person name="Tuck P."/>
            <person name="Blalock B.J."/>
            <person name="Lin Y.-Y."/>
            <person name="Smith M.E."/>
            <person name="Ochoa-Acuna H."/>
            <person name="Chen M.-J.M."/>
            <person name="Childers C.P."/>
            <person name="Qu J."/>
            <person name="Dugan S."/>
            <person name="Lee S.L."/>
            <person name="Chao H."/>
            <person name="Dinh H."/>
            <person name="Han Y."/>
            <person name="Doddapaneni H."/>
            <person name="Worley K.C."/>
            <person name="Muzny D.M."/>
            <person name="Gibbs R.A."/>
            <person name="Richards S."/>
        </authorList>
    </citation>
    <scope>NUCLEOTIDE SEQUENCE</scope>
    <source>
        <strain evidence="11">HAZT.00-mixed</strain>
        <tissue evidence="11">Whole organism</tissue>
    </source>
</reference>
<evidence type="ECO:0000259" key="10">
    <source>
        <dbReference type="PROSITE" id="PS50102"/>
    </source>
</evidence>
<organism evidence="11">
    <name type="scientific">Hyalella azteca</name>
    <name type="common">Amphipod</name>
    <dbReference type="NCBI Taxonomy" id="294128"/>
    <lineage>
        <taxon>Eukaryota</taxon>
        <taxon>Metazoa</taxon>
        <taxon>Ecdysozoa</taxon>
        <taxon>Arthropoda</taxon>
        <taxon>Crustacea</taxon>
        <taxon>Multicrustacea</taxon>
        <taxon>Malacostraca</taxon>
        <taxon>Eumalacostraca</taxon>
        <taxon>Peracarida</taxon>
        <taxon>Amphipoda</taxon>
        <taxon>Senticaudata</taxon>
        <taxon>Talitrida</taxon>
        <taxon>Talitroidea</taxon>
        <taxon>Hyalellidae</taxon>
        <taxon>Hyalella</taxon>
    </lineage>
</organism>
<reference evidence="11" key="2">
    <citation type="journal article" date="2018" name="Environ. Sci. Technol.">
        <title>The Toxicogenome of Hyalella azteca: A Model for Sediment Ecotoxicology and Evolutionary Toxicology.</title>
        <authorList>
            <person name="Poynton H.C."/>
            <person name="Hasenbein S."/>
            <person name="Benoit J.B."/>
            <person name="Sepulveda M.S."/>
            <person name="Poelchau M.F."/>
            <person name="Hughes D.S.T."/>
            <person name="Murali S.C."/>
            <person name="Chen S."/>
            <person name="Glastad K.M."/>
            <person name="Goodisman M.A.D."/>
            <person name="Werren J.H."/>
            <person name="Vineis J.H."/>
            <person name="Bowen J.L."/>
            <person name="Friedrich M."/>
            <person name="Jones J."/>
            <person name="Robertson H.M."/>
            <person name="Feyereisen R."/>
            <person name="Mechler-Hickson A."/>
            <person name="Mathers N."/>
            <person name="Lee C.E."/>
            <person name="Colbourne J.K."/>
            <person name="Biales A."/>
            <person name="Johnston J.S."/>
            <person name="Wellborn G.A."/>
            <person name="Rosendale A.J."/>
            <person name="Cridge A.G."/>
            <person name="Munoz-Torres M.C."/>
            <person name="Bain P.A."/>
            <person name="Manny A.R."/>
            <person name="Major K.M."/>
            <person name="Lambert F.N."/>
            <person name="Vulpe C.D."/>
            <person name="Tuck P."/>
            <person name="Blalock B.J."/>
            <person name="Lin Y.Y."/>
            <person name="Smith M.E."/>
            <person name="Ochoa-Acuna H."/>
            <person name="Chen M.M."/>
            <person name="Childers C.P."/>
            <person name="Qu J."/>
            <person name="Dugan S."/>
            <person name="Lee S.L."/>
            <person name="Chao H."/>
            <person name="Dinh H."/>
            <person name="Han Y."/>
            <person name="Doddapaneni H."/>
            <person name="Worley K.C."/>
            <person name="Muzny D.M."/>
            <person name="Gibbs R.A."/>
            <person name="Richards S."/>
        </authorList>
    </citation>
    <scope>NUCLEOTIDE SEQUENCE</scope>
    <source>
        <strain evidence="11">HAZT.00-mixed</strain>
        <tissue evidence="11">Whole organism</tissue>
    </source>
</reference>
<feature type="compositionally biased region" description="Polar residues" evidence="9">
    <location>
        <begin position="288"/>
        <end position="303"/>
    </location>
</feature>
<evidence type="ECO:0000256" key="3">
    <source>
        <dbReference type="ARBA" id="ARBA00022884"/>
    </source>
</evidence>
<dbReference type="InterPro" id="IPR012677">
    <property type="entry name" value="Nucleotide-bd_a/b_plait_sf"/>
</dbReference>
<evidence type="ECO:0000313" key="11">
    <source>
        <dbReference type="EMBL" id="KAA0192205.1"/>
    </source>
</evidence>
<feature type="region of interest" description="Disordered" evidence="9">
    <location>
        <begin position="932"/>
        <end position="1134"/>
    </location>
</feature>
<comment type="subcellular location">
    <subcellularLocation>
        <location evidence="1">Nucleus</location>
    </subcellularLocation>
</comment>
<feature type="compositionally biased region" description="Polar residues" evidence="9">
    <location>
        <begin position="959"/>
        <end position="993"/>
    </location>
</feature>
<gene>
    <name evidence="11" type="ORF">HAZT_HAZT002008</name>
</gene>
<dbReference type="PANTHER" id="PTHR15528">
    <property type="entry name" value="PEROXISOME PROLIFERATOR ACTIVATED RECEPTOR GAMMA COACTIVATOR 1 PGC-1 -RELATED"/>
    <property type="match status" value="1"/>
</dbReference>
<dbReference type="Gene3D" id="3.30.70.330">
    <property type="match status" value="1"/>
</dbReference>
<feature type="compositionally biased region" description="Basic residues" evidence="9">
    <location>
        <begin position="1036"/>
        <end position="1045"/>
    </location>
</feature>
<feature type="compositionally biased region" description="Low complexity" evidence="9">
    <location>
        <begin position="1099"/>
        <end position="1112"/>
    </location>
</feature>
<comment type="caution">
    <text evidence="11">The sequence shown here is derived from an EMBL/GenBank/DDBJ whole genome shotgun (WGS) entry which is preliminary data.</text>
</comment>
<keyword evidence="6" id="KW-0804">Transcription</keyword>
<feature type="domain" description="RRM" evidence="10">
    <location>
        <begin position="1254"/>
        <end position="1325"/>
    </location>
</feature>
<dbReference type="SMART" id="SM00360">
    <property type="entry name" value="RRM"/>
    <property type="match status" value="1"/>
</dbReference>
<feature type="compositionally biased region" description="Low complexity" evidence="9">
    <location>
        <begin position="1018"/>
        <end position="1032"/>
    </location>
</feature>
<evidence type="ECO:0000256" key="5">
    <source>
        <dbReference type="ARBA" id="ARBA00023159"/>
    </source>
</evidence>
<evidence type="ECO:0000256" key="4">
    <source>
        <dbReference type="ARBA" id="ARBA00023015"/>
    </source>
</evidence>
<feature type="region of interest" description="Disordered" evidence="9">
    <location>
        <begin position="262"/>
        <end position="366"/>
    </location>
</feature>
<dbReference type="GO" id="GO:0005634">
    <property type="term" value="C:nucleus"/>
    <property type="evidence" value="ECO:0007669"/>
    <property type="project" value="UniProtKB-SubCell"/>
</dbReference>
<protein>
    <recommendedName>
        <fullName evidence="10">RRM domain-containing protein</fullName>
    </recommendedName>
</protein>
<name>A0A6A0GYC7_HYAAZ</name>
<dbReference type="Pfam" id="PF00076">
    <property type="entry name" value="RRM_1"/>
    <property type="match status" value="1"/>
</dbReference>
<evidence type="ECO:0000256" key="1">
    <source>
        <dbReference type="ARBA" id="ARBA00004123"/>
    </source>
</evidence>
<evidence type="ECO:0000256" key="7">
    <source>
        <dbReference type="ARBA" id="ARBA00023242"/>
    </source>
</evidence>
<feature type="compositionally biased region" description="Acidic residues" evidence="9">
    <location>
        <begin position="23"/>
        <end position="38"/>
    </location>
</feature>
<proteinExistence type="predicted"/>
<sequence>MEGLKLSYQHDAPIYDLSSGDSSSDDDLTSEDEDEVEDVMEDATIEYPELAMVAQDKDSFPESSFADFSSHVNESDDFVQEINFNFDNSEYQPLFYNPVENDEFCVLHNSVCEEGLKSITDAPNADNQCLASPSVSAAVPSEILQADLSEVLKLAEVACDVLSSHQSSEAISEQVSLIDMDHPLSWLDLPDLELAKEEECEAPAPLLDEERLPVFKTVKVAGRALSSDPEVMVTNARQQDKQLDTSLLLDALVSNALSDCGAPAESSNVLTTPNFSKRVPAEEDSNKETSATDFSRESSQSSVCRIPLSGRGKTGQKNYASAGSPPGKTTGKAKGRVSDSVELVEDEERREGSTEPSLATGGPVLHQPATDVTMINAEHCNATETYQDDILGEDLSDMFPIHLNEAIEETGLNISDLALSSSCEFCMGTFEDLRCNGNPVGEVVVQFSDVVTHPPSSANSRLLSKSDVISTPRVQLRPDGLPSLVTRDDTAAIQSPVPGTDVRPGSVVLAIIDASGNLVAVPNTCMSLEEINSAVTSHDLRSSLASLAAPAKTEVQTINSEMCPIMDIKPSIHPSSASNGVKSNQLDVNLFSDDVEVKTEKFPEVLEAHTAACPPMDQIRIKAEPDSPCWNSTAVKSPPFVAVKCEVEPCDEARVNSPRTSPLKKAYTVKKEVHSSPDRDDSVISAMLDQTETLEKPPEQLGKLHLNIGSRQLSASPAFEVVIVGPENKIKSEFSADFTTDFKNHVAIDSDCGRDANVNDTCEPNAIDGCSKPDQINSGSDSNDPTTVQSIRKKIKVSDYFKRKSTKSAAEEENSNLPVDPAFKHETKIRLVKKASEKIQQRPKITNIKSMLSKDIPSYSSPVDVSGKQTPSAVILKSETGTKDNRAVHANSNSKCPPAGLKIEAKQNNVEQQIEKNKTETISKNGIFKITKPSNVTDSIPKSSAATQKETAGRAQKRLLTSQSNATVNSDSAPSSANKISSCSESSATTQPIDPNASPPSQRPDRSSNNELDRGRRSSSQSSSSSSTSSCDSRVRTTRRRKRARSSLTMSPVPRRKKRAKRSRSRHKSRRRDRKRSRSSSGRSRSSSQGRRHRRHRYSLSPSKSRSRSSSYDRYKNKKRSNKRARYSRSRSRSFSPNTVYRVGCACGGGDPKFVGHLPSCQHFQSDINYRTPELQNYYMHPQFHHQMPPHMYPTSPSYPYSAAQPYFGYSADYCAPYAPGRHAEYEASSYARTARPISSAEQALRMKEVEERLVVYVGRIPEDTTKDSLRERFKKFGTITNVSLHFRDRGDNYGFVTFMNSTEANRAIENGNKGEALQFDLCFGGRRQFCRQQYKDLDAQPAVGGASDQSMGSYDALLAMMKARPR</sequence>
<feature type="region of interest" description="Disordered" evidence="9">
    <location>
        <begin position="878"/>
        <end position="899"/>
    </location>
</feature>
<dbReference type="SUPFAM" id="SSF54928">
    <property type="entry name" value="RNA-binding domain, RBD"/>
    <property type="match status" value="1"/>
</dbReference>
<feature type="compositionally biased region" description="Basic and acidic residues" evidence="9">
    <location>
        <begin position="1003"/>
        <end position="1016"/>
    </location>
</feature>
<keyword evidence="5" id="KW-0010">Activator</keyword>
<dbReference type="GO" id="GO:0003712">
    <property type="term" value="F:transcription coregulator activity"/>
    <property type="evidence" value="ECO:0007669"/>
    <property type="project" value="InterPro"/>
</dbReference>
<dbReference type="InterPro" id="IPR034605">
    <property type="entry name" value="PGC-1"/>
</dbReference>
<evidence type="ECO:0000256" key="9">
    <source>
        <dbReference type="SAM" id="MobiDB-lite"/>
    </source>
</evidence>
<feature type="region of interest" description="Disordered" evidence="9">
    <location>
        <begin position="769"/>
        <end position="790"/>
    </location>
</feature>
<evidence type="ECO:0000256" key="8">
    <source>
        <dbReference type="PROSITE-ProRule" id="PRU00176"/>
    </source>
</evidence>
<dbReference type="InterPro" id="IPR000504">
    <property type="entry name" value="RRM_dom"/>
</dbReference>
<feature type="compositionally biased region" description="Basic residues" evidence="9">
    <location>
        <begin position="1116"/>
        <end position="1132"/>
    </location>
</feature>
<dbReference type="PROSITE" id="PS50102">
    <property type="entry name" value="RRM"/>
    <property type="match status" value="1"/>
</dbReference>
<dbReference type="OrthoDB" id="10047851at2759"/>
<keyword evidence="7" id="KW-0539">Nucleus</keyword>
<dbReference type="GO" id="GO:0003723">
    <property type="term" value="F:RNA binding"/>
    <property type="evidence" value="ECO:0007669"/>
    <property type="project" value="UniProtKB-UniRule"/>
</dbReference>
<keyword evidence="3 8" id="KW-0694">RNA-binding</keyword>
<dbReference type="Proteomes" id="UP000711488">
    <property type="component" value="Unassembled WGS sequence"/>
</dbReference>
<feature type="compositionally biased region" description="Polar residues" evidence="9">
    <location>
        <begin position="932"/>
        <end position="950"/>
    </location>
</feature>
<keyword evidence="2" id="KW-0597">Phosphoprotein</keyword>
<dbReference type="EMBL" id="JQDR03011786">
    <property type="protein sequence ID" value="KAA0192205.1"/>
    <property type="molecule type" value="Genomic_DNA"/>
</dbReference>
<feature type="compositionally biased region" description="Polar residues" evidence="9">
    <location>
        <begin position="265"/>
        <end position="275"/>
    </location>
</feature>
<evidence type="ECO:0000256" key="2">
    <source>
        <dbReference type="ARBA" id="ARBA00022553"/>
    </source>
</evidence>
<dbReference type="InterPro" id="IPR035979">
    <property type="entry name" value="RBD_domain_sf"/>
</dbReference>
<dbReference type="PANTHER" id="PTHR15528:SF11">
    <property type="entry name" value="FI18188P1"/>
    <property type="match status" value="1"/>
</dbReference>
<feature type="region of interest" description="Disordered" evidence="9">
    <location>
        <begin position="1"/>
        <end position="38"/>
    </location>
</feature>
<evidence type="ECO:0000256" key="6">
    <source>
        <dbReference type="ARBA" id="ARBA00023163"/>
    </source>
</evidence>
<dbReference type="GO" id="GO:0045944">
    <property type="term" value="P:positive regulation of transcription by RNA polymerase II"/>
    <property type="evidence" value="ECO:0007669"/>
    <property type="project" value="TreeGrafter"/>
</dbReference>